<evidence type="ECO:0008006" key="4">
    <source>
        <dbReference type="Google" id="ProtNLM"/>
    </source>
</evidence>
<evidence type="ECO:0000313" key="2">
    <source>
        <dbReference type="EMBL" id="HEC77678.1"/>
    </source>
</evidence>
<evidence type="ECO:0000256" key="1">
    <source>
        <dbReference type="SAM" id="SignalP"/>
    </source>
</evidence>
<dbReference type="AlphaFoldDB" id="A0A9C9EKG8"/>
<reference evidence="2" key="1">
    <citation type="journal article" date="2020" name="mSystems">
        <title>Genome- and Community-Level Interaction Insights into Carbon Utilization and Element Cycling Functions of Hydrothermarchaeota in Hydrothermal Sediment.</title>
        <authorList>
            <person name="Zhou Z."/>
            <person name="Liu Y."/>
            <person name="Xu W."/>
            <person name="Pan J."/>
            <person name="Luo Z.H."/>
            <person name="Li M."/>
        </authorList>
    </citation>
    <scope>NUCLEOTIDE SEQUENCE</scope>
    <source>
        <strain evidence="2">HyVt-388</strain>
    </source>
</reference>
<comment type="caution">
    <text evidence="2">The sequence shown here is derived from an EMBL/GenBank/DDBJ whole genome shotgun (WGS) entry which is preliminary data.</text>
</comment>
<dbReference type="EMBL" id="DRIG01000012">
    <property type="protein sequence ID" value="HEC77678.1"/>
    <property type="molecule type" value="Genomic_DNA"/>
</dbReference>
<sequence length="508" mass="57544">MILKNSVFCLLLLTLSFCFAVNVRITGANHAEYWVFVDDRLDSLNYKEHFTEKLKLSVNYKDITLKGVFFLWDPSVAVPGEMQYIDYTAQYKKDPVSILYGRYYTTFGRGLCLNQFLDEDFNNDNSLYGLKADIKFLSSQLTLLTGTPRNIFFEELAYSVKNDTTDQIRGANFETKLWPIFKTKVNIVTTIGGRYVRINRVSDLTPKAFTELFGGDINLKIGPWENYFEYARHWGTEPVVGGRLKGEGIIFTTGLALPGFGLSCQYVDYDDIGFGGAGYRYNEPPTPIKSGISVNRGIDEVGYGVSLVTSPIDFFSLEVDNNKVSTHDASLGSIEEIITLNSNMDGVLEQTAKLITHPNFDMEITLAVERVIKQGIELPIQKKTETKPYLDFTYDFGIFFIEAGYEHNLVSSDTSDYYDHALSFSLGKPEMFVLSIRYERRNRVPGWLIPKLGEETSWPMLELSLDLSRRHNLRLRVGAEKGGLVCSGGVCRFEEPFRGVKMVLTSIF</sequence>
<accession>A0A9C9EKG8</accession>
<name>A0A9C9EKG8_UNCW3</name>
<dbReference type="Proteomes" id="UP000885826">
    <property type="component" value="Unassembled WGS sequence"/>
</dbReference>
<dbReference type="Pfam" id="PF19494">
    <property type="entry name" value="DUF6029"/>
    <property type="match status" value="1"/>
</dbReference>
<keyword evidence="1" id="KW-0732">Signal</keyword>
<gene>
    <name evidence="2" type="ORF">ENI34_00870</name>
</gene>
<proteinExistence type="predicted"/>
<evidence type="ECO:0000313" key="3">
    <source>
        <dbReference type="Proteomes" id="UP000885826"/>
    </source>
</evidence>
<dbReference type="InterPro" id="IPR046070">
    <property type="entry name" value="DUF6029"/>
</dbReference>
<feature type="signal peptide" evidence="1">
    <location>
        <begin position="1"/>
        <end position="20"/>
    </location>
</feature>
<organism evidence="2 3">
    <name type="scientific">candidate division WOR-3 bacterium</name>
    <dbReference type="NCBI Taxonomy" id="2052148"/>
    <lineage>
        <taxon>Bacteria</taxon>
        <taxon>Bacteria division WOR-3</taxon>
    </lineage>
</organism>
<feature type="chain" id="PRO_5039038790" description="DUF5723 domain-containing protein" evidence="1">
    <location>
        <begin position="21"/>
        <end position="508"/>
    </location>
</feature>
<protein>
    <recommendedName>
        <fullName evidence="4">DUF5723 domain-containing protein</fullName>
    </recommendedName>
</protein>